<dbReference type="InterPro" id="IPR051050">
    <property type="entry name" value="Lipid_II_flippase_MurJ/MviN"/>
</dbReference>
<dbReference type="CDD" id="cd13123">
    <property type="entry name" value="MATE_MurJ_like"/>
    <property type="match status" value="1"/>
</dbReference>
<dbReference type="PRINTS" id="PR01806">
    <property type="entry name" value="VIRFACTRMVIN"/>
</dbReference>
<dbReference type="Proteomes" id="UP001379235">
    <property type="component" value="Unassembled WGS sequence"/>
</dbReference>
<keyword evidence="2 10" id="KW-1003">Cell membrane</keyword>
<gene>
    <name evidence="10 12" type="primary">murJ</name>
    <name evidence="12" type="ORF">WG900_18110</name>
</gene>
<accession>A0ABU8SCW9</accession>
<comment type="pathway">
    <text evidence="10">Cell wall biogenesis; peptidoglycan biosynthesis.</text>
</comment>
<keyword evidence="13" id="KW-1185">Reference proteome</keyword>
<organism evidence="12 13">
    <name type="scientific">Novosphingobium aquae</name>
    <dbReference type="NCBI Taxonomy" id="3133435"/>
    <lineage>
        <taxon>Bacteria</taxon>
        <taxon>Pseudomonadati</taxon>
        <taxon>Pseudomonadota</taxon>
        <taxon>Alphaproteobacteria</taxon>
        <taxon>Sphingomonadales</taxon>
        <taxon>Sphingomonadaceae</taxon>
        <taxon>Novosphingobium</taxon>
    </lineage>
</organism>
<evidence type="ECO:0000256" key="1">
    <source>
        <dbReference type="ARBA" id="ARBA00004651"/>
    </source>
</evidence>
<evidence type="ECO:0000256" key="11">
    <source>
        <dbReference type="PIRNR" id="PIRNR002869"/>
    </source>
</evidence>
<evidence type="ECO:0000256" key="2">
    <source>
        <dbReference type="ARBA" id="ARBA00022475"/>
    </source>
</evidence>
<feature type="transmembrane region" description="Helical" evidence="10">
    <location>
        <begin position="360"/>
        <end position="381"/>
    </location>
</feature>
<name>A0ABU8SCW9_9SPHN</name>
<dbReference type="Pfam" id="PF03023">
    <property type="entry name" value="MurJ"/>
    <property type="match status" value="1"/>
</dbReference>
<evidence type="ECO:0000256" key="8">
    <source>
        <dbReference type="ARBA" id="ARBA00060041"/>
    </source>
</evidence>
<evidence type="ECO:0000256" key="9">
    <source>
        <dbReference type="ARBA" id="ARBA00061532"/>
    </source>
</evidence>
<feature type="transmembrane region" description="Helical" evidence="10">
    <location>
        <begin position="418"/>
        <end position="440"/>
    </location>
</feature>
<protein>
    <recommendedName>
        <fullName evidence="10">Probable lipid II flippase MurJ</fullName>
    </recommendedName>
</protein>
<dbReference type="NCBIfam" id="TIGR01695">
    <property type="entry name" value="murJ_mviN"/>
    <property type="match status" value="1"/>
</dbReference>
<reference evidence="12 13" key="1">
    <citation type="submission" date="2024-03" db="EMBL/GenBank/DDBJ databases">
        <authorList>
            <person name="Jo J.-H."/>
        </authorList>
    </citation>
    <scope>NUCLEOTIDE SEQUENCE [LARGE SCALE GENOMIC DNA]</scope>
    <source>
        <strain evidence="12 13">AS3R-12</strain>
    </source>
</reference>
<feature type="transmembrane region" description="Helical" evidence="10">
    <location>
        <begin position="393"/>
        <end position="412"/>
    </location>
</feature>
<feature type="transmembrane region" description="Helical" evidence="10">
    <location>
        <begin position="490"/>
        <end position="513"/>
    </location>
</feature>
<feature type="transmembrane region" description="Helical" evidence="10">
    <location>
        <begin position="324"/>
        <end position="348"/>
    </location>
</feature>
<keyword evidence="7 10" id="KW-0472">Membrane</keyword>
<proteinExistence type="inferred from homology"/>
<keyword evidence="3 10" id="KW-0812">Transmembrane</keyword>
<evidence type="ECO:0000256" key="10">
    <source>
        <dbReference type="HAMAP-Rule" id="MF_02078"/>
    </source>
</evidence>
<dbReference type="EMBL" id="JBBHJY010000011">
    <property type="protein sequence ID" value="MEJ6011822.1"/>
    <property type="molecule type" value="Genomic_DNA"/>
</dbReference>
<dbReference type="PANTHER" id="PTHR47019:SF1">
    <property type="entry name" value="LIPID II FLIPPASE MURJ"/>
    <property type="match status" value="1"/>
</dbReference>
<dbReference type="InterPro" id="IPR004268">
    <property type="entry name" value="MurJ"/>
</dbReference>
<feature type="transmembrane region" description="Helical" evidence="10">
    <location>
        <begin position="92"/>
        <end position="119"/>
    </location>
</feature>
<evidence type="ECO:0000256" key="7">
    <source>
        <dbReference type="ARBA" id="ARBA00023136"/>
    </source>
</evidence>
<comment type="similarity">
    <text evidence="9 10 11">Belongs to the MurJ/MviN family.</text>
</comment>
<comment type="subcellular location">
    <subcellularLocation>
        <location evidence="10">Cell inner membrane</location>
        <topology evidence="10">Multi-pass membrane protein</topology>
    </subcellularLocation>
    <subcellularLocation>
        <location evidence="1">Cell membrane</location>
        <topology evidence="1">Multi-pass membrane protein</topology>
    </subcellularLocation>
</comment>
<feature type="transmembrane region" description="Helical" evidence="10">
    <location>
        <begin position="237"/>
        <end position="256"/>
    </location>
</feature>
<dbReference type="RefSeq" id="WP_339969434.1">
    <property type="nucleotide sequence ID" value="NZ_JBBHJY010000011.1"/>
</dbReference>
<dbReference type="HAMAP" id="MF_02078">
    <property type="entry name" value="MurJ_MviN"/>
    <property type="match status" value="1"/>
</dbReference>
<keyword evidence="10 11" id="KW-0961">Cell wall biogenesis/degradation</keyword>
<evidence type="ECO:0000313" key="13">
    <source>
        <dbReference type="Proteomes" id="UP001379235"/>
    </source>
</evidence>
<evidence type="ECO:0000313" key="12">
    <source>
        <dbReference type="EMBL" id="MEJ6011822.1"/>
    </source>
</evidence>
<keyword evidence="10 11" id="KW-0813">Transport</keyword>
<evidence type="ECO:0000256" key="5">
    <source>
        <dbReference type="ARBA" id="ARBA00022984"/>
    </source>
</evidence>
<comment type="function">
    <text evidence="8 10 11">Involved in peptidoglycan biosynthesis. Transports lipid-linked peptidoglycan precursors from the inner to the outer leaflet of the cytoplasmic membrane.</text>
</comment>
<keyword evidence="5 10" id="KW-0573">Peptidoglycan synthesis</keyword>
<keyword evidence="6 10" id="KW-1133">Transmembrane helix</keyword>
<feature type="transmembrane region" description="Helical" evidence="10">
    <location>
        <begin position="139"/>
        <end position="158"/>
    </location>
</feature>
<sequence length="539" mass="58090">MSLIRNVGTIGGLTAISRVFGFARDMLLARVLGAGLVADAFQLAFTLPNTFRRLFAEGAFSVAFVPMYSRALHGSDGKPGSEEAAEKFADDVLAVFVWVLFGFSALAMVFMPGIVWLLAREYGNVAGKFELSVLLSRMTFPYLFFISLVAMLSGLLNARSRFGPGAFAPVLLNIFLISGILLGREMRGGSTDDTVVGYCLAGAVSLSGVAQFLYLWWESRRAGVRLKVTMPKLTPEVRRMGALILPATFGAGIYQISQLVDTFFATSLPQGSLSLLKLADRLNQMPLGIVGIALGTAILPMLSRHIHTGDAKEAQRLQTNAFEIATLLTLPAAVALAVCAPAFCTAFFVGGKFTAADGAIMANIVVALVAGLPAYVVVKILNPGFFAREDTRTPVWTALTSLIFNVAVNLYVVNRYGIVGLAAATAASASLNCLLLYAMLHKRGWFRFTAKLGGRIARQLVATAAMGVALWWAMPLMADRYAGSVFDRVWSLSALVGLGMVVFFAVAWISGALDEDLVKLLKRRRPKRNKSDDEILEVE</sequence>
<evidence type="ECO:0000256" key="6">
    <source>
        <dbReference type="ARBA" id="ARBA00022989"/>
    </source>
</evidence>
<feature type="transmembrane region" description="Helical" evidence="10">
    <location>
        <begin position="285"/>
        <end position="303"/>
    </location>
</feature>
<feature type="transmembrane region" description="Helical" evidence="10">
    <location>
        <begin position="165"/>
        <end position="183"/>
    </location>
</feature>
<feature type="transmembrane region" description="Helical" evidence="10">
    <location>
        <begin position="460"/>
        <end position="478"/>
    </location>
</feature>
<comment type="caution">
    <text evidence="12">The sequence shown here is derived from an EMBL/GenBank/DDBJ whole genome shotgun (WGS) entry which is preliminary data.</text>
</comment>
<feature type="transmembrane region" description="Helical" evidence="10">
    <location>
        <begin position="195"/>
        <end position="217"/>
    </location>
</feature>
<keyword evidence="4 10" id="KW-0133">Cell shape</keyword>
<dbReference type="PANTHER" id="PTHR47019">
    <property type="entry name" value="LIPID II FLIPPASE MURJ"/>
    <property type="match status" value="1"/>
</dbReference>
<keyword evidence="10" id="KW-0997">Cell inner membrane</keyword>
<dbReference type="PIRSF" id="PIRSF002869">
    <property type="entry name" value="MviN"/>
    <property type="match status" value="1"/>
</dbReference>
<evidence type="ECO:0000256" key="3">
    <source>
        <dbReference type="ARBA" id="ARBA00022692"/>
    </source>
</evidence>
<evidence type="ECO:0000256" key="4">
    <source>
        <dbReference type="ARBA" id="ARBA00022960"/>
    </source>
</evidence>